<dbReference type="EMBL" id="RCIY01000053">
    <property type="protein sequence ID" value="TGG83928.1"/>
    <property type="molecule type" value="Genomic_DNA"/>
</dbReference>
<dbReference type="AlphaFoldDB" id="A0A8H1LIA8"/>
<feature type="region of interest" description="Disordered" evidence="1">
    <location>
        <begin position="373"/>
        <end position="393"/>
    </location>
</feature>
<dbReference type="EC" id="2.7.9.1" evidence="4"/>
<dbReference type="Proteomes" id="UP000298111">
    <property type="component" value="Unassembled WGS sequence"/>
</dbReference>
<dbReference type="InterPro" id="IPR013815">
    <property type="entry name" value="ATP_grasp_subdomain_1"/>
</dbReference>
<dbReference type="InterPro" id="IPR036637">
    <property type="entry name" value="Phosphohistidine_dom_sf"/>
</dbReference>
<keyword evidence="4" id="KW-0418">Kinase</keyword>
<keyword evidence="4" id="KW-0670">Pyruvate</keyword>
<evidence type="ECO:0000313" key="5">
    <source>
        <dbReference type="Proteomes" id="UP000298111"/>
    </source>
</evidence>
<dbReference type="Gene3D" id="3.30.470.20">
    <property type="entry name" value="ATP-grasp fold, B domain"/>
    <property type="match status" value="1"/>
</dbReference>
<dbReference type="GeneID" id="75185897"/>
<dbReference type="InterPro" id="IPR002192">
    <property type="entry name" value="PPDK_AMP/ATP-bd"/>
</dbReference>
<keyword evidence="4" id="KW-0808">Transferase</keyword>
<evidence type="ECO:0000313" key="4">
    <source>
        <dbReference type="EMBL" id="TGG83928.1"/>
    </source>
</evidence>
<proteinExistence type="predicted"/>
<dbReference type="InterPro" id="IPR008279">
    <property type="entry name" value="PEP-util_enz_mobile_dom"/>
</dbReference>
<gene>
    <name evidence="4" type="ORF">D8771_13615</name>
</gene>
<dbReference type="GO" id="GO:0016301">
    <property type="term" value="F:kinase activity"/>
    <property type="evidence" value="ECO:0007669"/>
    <property type="project" value="UniProtKB-KW"/>
</dbReference>
<reference evidence="4 5" key="1">
    <citation type="submission" date="2018-10" db="EMBL/GenBank/DDBJ databases">
        <title>Isolation of pseudouridimycin from Streptomyces albus DSM 40763.</title>
        <authorList>
            <person name="Rosenqvist P."/>
            <person name="Metsae-Ketelae M."/>
            <person name="Virta P."/>
        </authorList>
    </citation>
    <scope>NUCLEOTIDE SEQUENCE [LARGE SCALE GENOMIC DNA]</scope>
    <source>
        <strain evidence="4 5">DSM 40763</strain>
    </source>
</reference>
<protein>
    <submittedName>
        <fullName evidence="4">Pyruvate, phosphate dikinase</fullName>
        <ecNumber evidence="4">2.7.9.1</ecNumber>
    </submittedName>
</protein>
<evidence type="ECO:0000259" key="2">
    <source>
        <dbReference type="Pfam" id="PF00391"/>
    </source>
</evidence>
<comment type="caution">
    <text evidence="4">The sequence shown here is derived from an EMBL/GenBank/DDBJ whole genome shotgun (WGS) entry which is preliminary data.</text>
</comment>
<dbReference type="RefSeq" id="WP_016473229.1">
    <property type="nucleotide sequence ID" value="NZ_BBQG01000013.1"/>
</dbReference>
<organism evidence="4 5">
    <name type="scientific">Streptomyces albus</name>
    <dbReference type="NCBI Taxonomy" id="1888"/>
    <lineage>
        <taxon>Bacteria</taxon>
        <taxon>Bacillati</taxon>
        <taxon>Actinomycetota</taxon>
        <taxon>Actinomycetes</taxon>
        <taxon>Kitasatosporales</taxon>
        <taxon>Streptomycetaceae</taxon>
        <taxon>Streptomyces</taxon>
    </lineage>
</organism>
<evidence type="ECO:0000256" key="1">
    <source>
        <dbReference type="SAM" id="MobiDB-lite"/>
    </source>
</evidence>
<dbReference type="Gene3D" id="3.50.30.10">
    <property type="entry name" value="Phosphohistidine domain"/>
    <property type="match status" value="1"/>
</dbReference>
<accession>A0A8H1LIA8</accession>
<evidence type="ECO:0000259" key="3">
    <source>
        <dbReference type="Pfam" id="PF01326"/>
    </source>
</evidence>
<feature type="domain" description="Pyruvate phosphate dikinase AMP/ATP-binding" evidence="3">
    <location>
        <begin position="80"/>
        <end position="245"/>
    </location>
</feature>
<dbReference type="Pfam" id="PF00391">
    <property type="entry name" value="PEP-utilizers"/>
    <property type="match status" value="1"/>
</dbReference>
<dbReference type="Pfam" id="PF01326">
    <property type="entry name" value="PPDK_N"/>
    <property type="match status" value="1"/>
</dbReference>
<name>A0A8H1LIA8_9ACTN</name>
<dbReference type="PANTHER" id="PTHR22931:SF9">
    <property type="entry name" value="PYRUVATE, PHOSPHATE DIKINASE 1, CHLOROPLASTIC"/>
    <property type="match status" value="1"/>
</dbReference>
<dbReference type="GO" id="GO:0050242">
    <property type="term" value="F:pyruvate, phosphate dikinase activity"/>
    <property type="evidence" value="ECO:0007669"/>
    <property type="project" value="UniProtKB-EC"/>
</dbReference>
<dbReference type="Gene3D" id="1.10.189.10">
    <property type="entry name" value="Pyruvate Phosphate Dikinase, domain 2"/>
    <property type="match status" value="1"/>
</dbReference>
<dbReference type="Gene3D" id="3.30.1490.20">
    <property type="entry name" value="ATP-grasp fold, A domain"/>
    <property type="match status" value="1"/>
</dbReference>
<dbReference type="SUPFAM" id="SSF52009">
    <property type="entry name" value="Phosphohistidine domain"/>
    <property type="match status" value="1"/>
</dbReference>
<dbReference type="PANTHER" id="PTHR22931">
    <property type="entry name" value="PHOSPHOENOLPYRUVATE DIKINASE-RELATED"/>
    <property type="match status" value="1"/>
</dbReference>
<dbReference type="InterPro" id="IPR010121">
    <property type="entry name" value="Pyruvate_phosphate_dikinase"/>
</dbReference>
<dbReference type="SUPFAM" id="SSF56059">
    <property type="entry name" value="Glutathione synthetase ATP-binding domain-like"/>
    <property type="match status" value="1"/>
</dbReference>
<dbReference type="NCBIfam" id="NF004531">
    <property type="entry name" value="PRK05878.1"/>
    <property type="match status" value="1"/>
</dbReference>
<sequence length="499" mass="51682">MTAVSRPASRETVALVLDGRTGLGADLLGGKAAGIERMLALGAPVPPAFVLTTEAGRRFRAASGRLAPALWARVPGLVRALERATGRTFGSGPDPLLVSVRSGAPQSMPGMMDTVLNIGLSPEAHRALAAGDPHLAADTRRRFAAQFTATVGVPPPDDPWRQLRLAVEAVFASWNSPRAVAYRAGRGLPSGTGTAVTVQAMVFGNRDASSGTGVLFSRDPLTGDTAPYGEWLPFGQGEDVVSGRTDARPLESLGDAMPRVRERLLDWARALERDARDVQDIEFTVESGTLWLLQTRAAKRSPRAAVRHAVALAEEGVISRREALTRVSPAQLDALLRPGIDPSAARAARILARGKAASPGIGTGVAVTVPDAVGEPDSGADGTVLARPTTDPDDVPAMSLARAVVTETGGSTSHAAVVCRELAVPCVVGCGTGTAAALRGRTVTVDGGTGLVYEGALPVRPPHADESSLAALAAWAADAPGLPVTAALSRWRDGHRPVH</sequence>
<dbReference type="GO" id="GO:0005524">
    <property type="term" value="F:ATP binding"/>
    <property type="evidence" value="ECO:0007669"/>
    <property type="project" value="InterPro"/>
</dbReference>
<feature type="domain" description="PEP-utilising enzyme mobile" evidence="2">
    <location>
        <begin position="381"/>
        <end position="450"/>
    </location>
</feature>